<dbReference type="InterPro" id="IPR036390">
    <property type="entry name" value="WH_DNA-bd_sf"/>
</dbReference>
<dbReference type="EMBL" id="BART01007718">
    <property type="protein sequence ID" value="GAG62271.1"/>
    <property type="molecule type" value="Genomic_DNA"/>
</dbReference>
<evidence type="ECO:0000259" key="4">
    <source>
        <dbReference type="PROSITE" id="PS51118"/>
    </source>
</evidence>
<name>X1AQW6_9ZZZZ</name>
<reference evidence="5" key="1">
    <citation type="journal article" date="2014" name="Front. Microbiol.">
        <title>High frequency of phylogenetically diverse reductive dehalogenase-homologous genes in deep subseafloor sedimentary metagenomes.</title>
        <authorList>
            <person name="Kawai M."/>
            <person name="Futagami T."/>
            <person name="Toyoda A."/>
            <person name="Takaki Y."/>
            <person name="Nishi S."/>
            <person name="Hori S."/>
            <person name="Arai W."/>
            <person name="Tsubouchi T."/>
            <person name="Morono Y."/>
            <person name="Uchiyama I."/>
            <person name="Ito T."/>
            <person name="Fujiyama A."/>
            <person name="Inagaki F."/>
            <person name="Takami H."/>
        </authorList>
    </citation>
    <scope>NUCLEOTIDE SEQUENCE</scope>
    <source>
        <strain evidence="5">Expedition CK06-06</strain>
    </source>
</reference>
<dbReference type="PANTHER" id="PTHR33204">
    <property type="entry name" value="TRANSCRIPTIONAL REGULATOR, MARR FAMILY"/>
    <property type="match status" value="1"/>
</dbReference>
<keyword evidence="2" id="KW-0238">DNA-binding</keyword>
<dbReference type="PRINTS" id="PR00033">
    <property type="entry name" value="HTHASNC"/>
</dbReference>
<dbReference type="PROSITE" id="PS51118">
    <property type="entry name" value="HTH_HXLR"/>
    <property type="match status" value="1"/>
</dbReference>
<feature type="domain" description="HTH hxlR-type" evidence="4">
    <location>
        <begin position="26"/>
        <end position="126"/>
    </location>
</feature>
<dbReference type="InterPro" id="IPR000485">
    <property type="entry name" value="AsnC-type_HTH_dom"/>
</dbReference>
<dbReference type="GO" id="GO:0043565">
    <property type="term" value="F:sequence-specific DNA binding"/>
    <property type="evidence" value="ECO:0007669"/>
    <property type="project" value="InterPro"/>
</dbReference>
<dbReference type="Gene3D" id="1.10.10.10">
    <property type="entry name" value="Winged helix-like DNA-binding domain superfamily/Winged helix DNA-binding domain"/>
    <property type="match status" value="1"/>
</dbReference>
<evidence type="ECO:0000256" key="3">
    <source>
        <dbReference type="ARBA" id="ARBA00023163"/>
    </source>
</evidence>
<dbReference type="PANTHER" id="PTHR33204:SF37">
    <property type="entry name" value="HTH-TYPE TRANSCRIPTIONAL REGULATOR YODB"/>
    <property type="match status" value="1"/>
</dbReference>
<evidence type="ECO:0000256" key="1">
    <source>
        <dbReference type="ARBA" id="ARBA00023015"/>
    </source>
</evidence>
<dbReference type="InterPro" id="IPR036388">
    <property type="entry name" value="WH-like_DNA-bd_sf"/>
</dbReference>
<protein>
    <recommendedName>
        <fullName evidence="4">HTH hxlR-type domain-containing protein</fullName>
    </recommendedName>
</protein>
<sequence length="126" mass="14669">MELENIPENEDKLEWHCVTNHINSTCSTECLLRSVFDLFGKKFTLLIVRLLLVNKKMRFNELEKEIGGSPKTITQRLRDLEEKGLVSRKVYNEIPIRVEYSLTEAGVALDSVFSTISKWVKLWIIK</sequence>
<keyword evidence="1" id="KW-0805">Transcription regulation</keyword>
<dbReference type="Pfam" id="PF01638">
    <property type="entry name" value="HxlR"/>
    <property type="match status" value="1"/>
</dbReference>
<gene>
    <name evidence="5" type="ORF">S01H4_17503</name>
</gene>
<keyword evidence="3" id="KW-0804">Transcription</keyword>
<proteinExistence type="predicted"/>
<dbReference type="AlphaFoldDB" id="X1AQW6"/>
<accession>X1AQW6</accession>
<dbReference type="SUPFAM" id="SSF46785">
    <property type="entry name" value="Winged helix' DNA-binding domain"/>
    <property type="match status" value="1"/>
</dbReference>
<organism evidence="5">
    <name type="scientific">marine sediment metagenome</name>
    <dbReference type="NCBI Taxonomy" id="412755"/>
    <lineage>
        <taxon>unclassified sequences</taxon>
        <taxon>metagenomes</taxon>
        <taxon>ecological metagenomes</taxon>
    </lineage>
</organism>
<evidence type="ECO:0000256" key="2">
    <source>
        <dbReference type="ARBA" id="ARBA00023125"/>
    </source>
</evidence>
<dbReference type="CDD" id="cd00090">
    <property type="entry name" value="HTH_ARSR"/>
    <property type="match status" value="1"/>
</dbReference>
<dbReference type="InterPro" id="IPR011991">
    <property type="entry name" value="ArsR-like_HTH"/>
</dbReference>
<evidence type="ECO:0000313" key="5">
    <source>
        <dbReference type="EMBL" id="GAG62271.1"/>
    </source>
</evidence>
<dbReference type="InterPro" id="IPR002577">
    <property type="entry name" value="HTH_HxlR"/>
</dbReference>
<comment type="caution">
    <text evidence="5">The sequence shown here is derived from an EMBL/GenBank/DDBJ whole genome shotgun (WGS) entry which is preliminary data.</text>
</comment>